<proteinExistence type="predicted"/>
<gene>
    <name evidence="3" type="ORF">FSP39_024343</name>
</gene>
<organism evidence="3 4">
    <name type="scientific">Pinctada imbricata</name>
    <name type="common">Atlantic pearl-oyster</name>
    <name type="synonym">Pinctada martensii</name>
    <dbReference type="NCBI Taxonomy" id="66713"/>
    <lineage>
        <taxon>Eukaryota</taxon>
        <taxon>Metazoa</taxon>
        <taxon>Spiralia</taxon>
        <taxon>Lophotrochozoa</taxon>
        <taxon>Mollusca</taxon>
        <taxon>Bivalvia</taxon>
        <taxon>Autobranchia</taxon>
        <taxon>Pteriomorphia</taxon>
        <taxon>Pterioida</taxon>
        <taxon>Pterioidea</taxon>
        <taxon>Pteriidae</taxon>
        <taxon>Pinctada</taxon>
    </lineage>
</organism>
<feature type="compositionally biased region" description="Pro residues" evidence="2">
    <location>
        <begin position="435"/>
        <end position="448"/>
    </location>
</feature>
<feature type="coiled-coil region" evidence="1">
    <location>
        <begin position="208"/>
        <end position="242"/>
    </location>
</feature>
<dbReference type="AlphaFoldDB" id="A0AA88XKD9"/>
<evidence type="ECO:0000256" key="1">
    <source>
        <dbReference type="SAM" id="Coils"/>
    </source>
</evidence>
<dbReference type="Proteomes" id="UP001186944">
    <property type="component" value="Unassembled WGS sequence"/>
</dbReference>
<evidence type="ECO:0000313" key="3">
    <source>
        <dbReference type="EMBL" id="KAK3086843.1"/>
    </source>
</evidence>
<dbReference type="Gene3D" id="1.10.150.50">
    <property type="entry name" value="Transcription Factor, Ets-1"/>
    <property type="match status" value="1"/>
</dbReference>
<reference evidence="3" key="1">
    <citation type="submission" date="2019-08" db="EMBL/GenBank/DDBJ databases">
        <title>The improved chromosome-level genome for the pearl oyster Pinctada fucata martensii using PacBio sequencing and Hi-C.</title>
        <authorList>
            <person name="Zheng Z."/>
        </authorList>
    </citation>
    <scope>NUCLEOTIDE SEQUENCE</scope>
    <source>
        <strain evidence="3">ZZ-2019</strain>
        <tissue evidence="3">Adductor muscle</tissue>
    </source>
</reference>
<feature type="compositionally biased region" description="Polar residues" evidence="2">
    <location>
        <begin position="421"/>
        <end position="431"/>
    </location>
</feature>
<comment type="caution">
    <text evidence="3">The sequence shown here is derived from an EMBL/GenBank/DDBJ whole genome shotgun (WGS) entry which is preliminary data.</text>
</comment>
<dbReference type="InterPro" id="IPR013761">
    <property type="entry name" value="SAM/pointed_sf"/>
</dbReference>
<dbReference type="EMBL" id="VSWD01000012">
    <property type="protein sequence ID" value="KAK3086843.1"/>
    <property type="molecule type" value="Genomic_DNA"/>
</dbReference>
<keyword evidence="4" id="KW-1185">Reference proteome</keyword>
<keyword evidence="1" id="KW-0175">Coiled coil</keyword>
<accession>A0AA88XKD9</accession>
<sequence length="455" mass="51322">MESVEAFLSGIDSGLLAYKDEFKRHAVTSENTLKYLRNYELEEMNIPAVFKRMLLEKIINLQTPETKSKLKEQARQRDSDFLRNSEPKRLKFGETEITEKDPETKNERTVVSERAAPDNDFLKKELGRLNDDRDSTTLILIRKRDEMNELKKKPSMQPAVGIPGNPITKSSCENCHRIGHRAVRNKGNKSCPYLPCAGYDVCGMETKHPEYRQALSEITKDVNNLERQLKNINDELNSIKMFQQHNSSNFISVMRPVLKSYFPMKYFGKDGAQNLQRDLRYLKISCDGKIPEDQSKDNINCLLGQGKSRVSDSVGTFKSSCDNKLADNDTSSELKDKCHDVVSIASITAKTSPNVTSDAMAPFVRSPVCQPIPYSVTSPPNMTGYMPVADPYYNMPYTWIRMYGNYHNSVVYQPMPNVPTSGASTPISTVTSGSPPLPPGSPPRNPPLPDKEQEF</sequence>
<name>A0AA88XKD9_PINIB</name>
<dbReference type="SUPFAM" id="SSF47769">
    <property type="entry name" value="SAM/Pointed domain"/>
    <property type="match status" value="1"/>
</dbReference>
<evidence type="ECO:0000256" key="2">
    <source>
        <dbReference type="SAM" id="MobiDB-lite"/>
    </source>
</evidence>
<feature type="region of interest" description="Disordered" evidence="2">
    <location>
        <begin position="66"/>
        <end position="86"/>
    </location>
</feature>
<protein>
    <submittedName>
        <fullName evidence="3">Uncharacterized protein</fullName>
    </submittedName>
</protein>
<evidence type="ECO:0000313" key="4">
    <source>
        <dbReference type="Proteomes" id="UP001186944"/>
    </source>
</evidence>
<feature type="region of interest" description="Disordered" evidence="2">
    <location>
        <begin position="421"/>
        <end position="455"/>
    </location>
</feature>